<dbReference type="InterPro" id="IPR002048">
    <property type="entry name" value="EF_hand_dom"/>
</dbReference>
<reference evidence="3 4" key="1">
    <citation type="submission" date="2016-11" db="EMBL/GenBank/DDBJ databases">
        <title>The macronuclear genome of Stentor coeruleus: a giant cell with tiny introns.</title>
        <authorList>
            <person name="Slabodnick M."/>
            <person name="Ruby J.G."/>
            <person name="Reiff S.B."/>
            <person name="Swart E.C."/>
            <person name="Gosai S."/>
            <person name="Prabakaran S."/>
            <person name="Witkowska E."/>
            <person name="Larue G.E."/>
            <person name="Fisher S."/>
            <person name="Freeman R.M."/>
            <person name="Gunawardena J."/>
            <person name="Chu W."/>
            <person name="Stover N.A."/>
            <person name="Gregory B.D."/>
            <person name="Nowacki M."/>
            <person name="Derisi J."/>
            <person name="Roy S.W."/>
            <person name="Marshall W.F."/>
            <person name="Sood P."/>
        </authorList>
    </citation>
    <scope>NUCLEOTIDE SEQUENCE [LARGE SCALE GENOMIC DNA]</scope>
    <source>
        <strain evidence="3">WM001</strain>
    </source>
</reference>
<dbReference type="AlphaFoldDB" id="A0A1R2BR49"/>
<accession>A0A1R2BR49</accession>
<keyword evidence="4" id="KW-1185">Reference proteome</keyword>
<evidence type="ECO:0000256" key="1">
    <source>
        <dbReference type="SAM" id="MobiDB-lite"/>
    </source>
</evidence>
<dbReference type="Proteomes" id="UP000187209">
    <property type="component" value="Unassembled WGS sequence"/>
</dbReference>
<organism evidence="3 4">
    <name type="scientific">Stentor coeruleus</name>
    <dbReference type="NCBI Taxonomy" id="5963"/>
    <lineage>
        <taxon>Eukaryota</taxon>
        <taxon>Sar</taxon>
        <taxon>Alveolata</taxon>
        <taxon>Ciliophora</taxon>
        <taxon>Postciliodesmatophora</taxon>
        <taxon>Heterotrichea</taxon>
        <taxon>Heterotrichida</taxon>
        <taxon>Stentoridae</taxon>
        <taxon>Stentor</taxon>
    </lineage>
</organism>
<protein>
    <recommendedName>
        <fullName evidence="2">EF-hand domain-containing protein</fullName>
    </recommendedName>
</protein>
<dbReference type="EMBL" id="MPUH01000482">
    <property type="protein sequence ID" value="OMJ79214.1"/>
    <property type="molecule type" value="Genomic_DNA"/>
</dbReference>
<dbReference type="GO" id="GO:0005509">
    <property type="term" value="F:calcium ion binding"/>
    <property type="evidence" value="ECO:0007669"/>
    <property type="project" value="InterPro"/>
</dbReference>
<comment type="caution">
    <text evidence="3">The sequence shown here is derived from an EMBL/GenBank/DDBJ whole genome shotgun (WGS) entry which is preliminary data.</text>
</comment>
<name>A0A1R2BR49_9CILI</name>
<evidence type="ECO:0000259" key="2">
    <source>
        <dbReference type="PROSITE" id="PS50222"/>
    </source>
</evidence>
<feature type="compositionally biased region" description="Basic and acidic residues" evidence="1">
    <location>
        <begin position="263"/>
        <end position="272"/>
    </location>
</feature>
<proteinExistence type="predicted"/>
<feature type="region of interest" description="Disordered" evidence="1">
    <location>
        <begin position="263"/>
        <end position="286"/>
    </location>
</feature>
<dbReference type="PROSITE" id="PS50222">
    <property type="entry name" value="EF_HAND_2"/>
    <property type="match status" value="1"/>
</dbReference>
<feature type="compositionally biased region" description="Basic residues" evidence="1">
    <location>
        <begin position="273"/>
        <end position="286"/>
    </location>
</feature>
<evidence type="ECO:0000313" key="3">
    <source>
        <dbReference type="EMBL" id="OMJ79214.1"/>
    </source>
</evidence>
<feature type="domain" description="EF-hand" evidence="2">
    <location>
        <begin position="117"/>
        <end position="152"/>
    </location>
</feature>
<gene>
    <name evidence="3" type="ORF">SteCoe_20816</name>
</gene>
<sequence>MGCADSKEWLERSFHNMQNNSLVENELILNACRQVEKSLGLEKFSSVDLDNHIHRYSYDDEITNKNLNKVAKIMGFDYAGKEKFYSQFTTNKLIVRKNLILNSRQIRTLSIILGNSDEVEKAKLLFKNYDLNLDNFLDKNELLLQIDDILWISIETISNYTISFYFTNECLVEEADKMKSSINYIKSELISKFLVNENCLDLVGYMKKFLQKNIKIILYPRRVRKYSLEVYKKNLEIKANDELVNKKIKTNKGEKKKYKINYHDKKNEENQTHKKKTKKLMKKQIG</sequence>
<evidence type="ECO:0000313" key="4">
    <source>
        <dbReference type="Proteomes" id="UP000187209"/>
    </source>
</evidence>